<name>A0ABW7XAA6_9NOCA</name>
<evidence type="ECO:0000313" key="2">
    <source>
        <dbReference type="EMBL" id="MFI2478069.1"/>
    </source>
</evidence>
<dbReference type="RefSeq" id="WP_397095525.1">
    <property type="nucleotide sequence ID" value="NZ_JBIRYO010000033.1"/>
</dbReference>
<organism evidence="2 3">
    <name type="scientific">Nocardia xishanensis</name>
    <dbReference type="NCBI Taxonomy" id="238964"/>
    <lineage>
        <taxon>Bacteria</taxon>
        <taxon>Bacillati</taxon>
        <taxon>Actinomycetota</taxon>
        <taxon>Actinomycetes</taxon>
        <taxon>Mycobacteriales</taxon>
        <taxon>Nocardiaceae</taxon>
        <taxon>Nocardia</taxon>
    </lineage>
</organism>
<protein>
    <submittedName>
        <fullName evidence="2">Uncharacterized protein</fullName>
    </submittedName>
</protein>
<feature type="region of interest" description="Disordered" evidence="1">
    <location>
        <begin position="85"/>
        <end position="104"/>
    </location>
</feature>
<reference evidence="2 3" key="1">
    <citation type="submission" date="2024-10" db="EMBL/GenBank/DDBJ databases">
        <title>The Natural Products Discovery Center: Release of the First 8490 Sequenced Strains for Exploring Actinobacteria Biosynthetic Diversity.</title>
        <authorList>
            <person name="Kalkreuter E."/>
            <person name="Kautsar S.A."/>
            <person name="Yang D."/>
            <person name="Bader C.D."/>
            <person name="Teijaro C.N."/>
            <person name="Fluegel L."/>
            <person name="Davis C.M."/>
            <person name="Simpson J.R."/>
            <person name="Lauterbach L."/>
            <person name="Steele A.D."/>
            <person name="Gui C."/>
            <person name="Meng S."/>
            <person name="Li G."/>
            <person name="Viehrig K."/>
            <person name="Ye F."/>
            <person name="Su P."/>
            <person name="Kiefer A.F."/>
            <person name="Nichols A."/>
            <person name="Cepeda A.J."/>
            <person name="Yan W."/>
            <person name="Fan B."/>
            <person name="Jiang Y."/>
            <person name="Adhikari A."/>
            <person name="Zheng C.-J."/>
            <person name="Schuster L."/>
            <person name="Cowan T.M."/>
            <person name="Smanski M.J."/>
            <person name="Chevrette M.G."/>
            <person name="De Carvalho L.P.S."/>
            <person name="Shen B."/>
        </authorList>
    </citation>
    <scope>NUCLEOTIDE SEQUENCE [LARGE SCALE GENOMIC DNA]</scope>
    <source>
        <strain evidence="2 3">NPDC019275</strain>
    </source>
</reference>
<feature type="compositionally biased region" description="Polar residues" evidence="1">
    <location>
        <begin position="87"/>
        <end position="104"/>
    </location>
</feature>
<proteinExistence type="predicted"/>
<comment type="caution">
    <text evidence="2">The sequence shown here is derived from an EMBL/GenBank/DDBJ whole genome shotgun (WGS) entry which is preliminary data.</text>
</comment>
<evidence type="ECO:0000256" key="1">
    <source>
        <dbReference type="SAM" id="MobiDB-lite"/>
    </source>
</evidence>
<dbReference type="EMBL" id="JBIRYO010000033">
    <property type="protein sequence ID" value="MFI2478069.1"/>
    <property type="molecule type" value="Genomic_DNA"/>
</dbReference>
<evidence type="ECO:0000313" key="3">
    <source>
        <dbReference type="Proteomes" id="UP001611415"/>
    </source>
</evidence>
<dbReference type="Proteomes" id="UP001611415">
    <property type="component" value="Unassembled WGS sequence"/>
</dbReference>
<gene>
    <name evidence="2" type="ORF">ACH49W_32300</name>
</gene>
<accession>A0ABW7XAA6</accession>
<keyword evidence="3" id="KW-1185">Reference proteome</keyword>
<sequence>MWWSVDDHVPIRCAAALVAAFVEDLGVHAGVGALLHVLAFGLAEAAEHAHHDRVGHVAGIEASAELGHPDLDRVGLDAGRYEAELLPNQQRVPSPTTIADQPGV</sequence>